<evidence type="ECO:0000259" key="3">
    <source>
        <dbReference type="SMART" id="SM00785"/>
    </source>
</evidence>
<dbReference type="PANTHER" id="PTHR12858">
    <property type="entry name" value="RIBOSOME BIOGENESIS PROTEIN"/>
    <property type="match status" value="1"/>
</dbReference>
<feature type="compositionally biased region" description="Polar residues" evidence="2">
    <location>
        <begin position="329"/>
        <end position="339"/>
    </location>
</feature>
<evidence type="ECO:0000256" key="2">
    <source>
        <dbReference type="SAM" id="MobiDB-lite"/>
    </source>
</evidence>
<reference evidence="5 6" key="1">
    <citation type="submission" date="2023-03" db="EMBL/GenBank/DDBJ databases">
        <title>High-quality genome of Scylla paramamosain provides insights in environmental adaptation.</title>
        <authorList>
            <person name="Zhang L."/>
        </authorList>
    </citation>
    <scope>NUCLEOTIDE SEQUENCE [LARGE SCALE GENOMIC DNA]</scope>
    <source>
        <strain evidence="5">LZ_2023a</strain>
        <tissue evidence="5">Muscle</tissue>
    </source>
</reference>
<evidence type="ECO:0000256" key="1">
    <source>
        <dbReference type="SAM" id="Coils"/>
    </source>
</evidence>
<name>A0AAW0V682_SCYPA</name>
<dbReference type="GO" id="GO:0003924">
    <property type="term" value="F:GTPase activity"/>
    <property type="evidence" value="ECO:0007669"/>
    <property type="project" value="TreeGrafter"/>
</dbReference>
<feature type="compositionally biased region" description="Acidic residues" evidence="2">
    <location>
        <begin position="209"/>
        <end position="240"/>
    </location>
</feature>
<evidence type="ECO:0000313" key="6">
    <source>
        <dbReference type="Proteomes" id="UP001487740"/>
    </source>
</evidence>
<feature type="compositionally biased region" description="Basic residues" evidence="2">
    <location>
        <begin position="960"/>
        <end position="982"/>
    </location>
</feature>
<proteinExistence type="predicted"/>
<dbReference type="GO" id="GO:0000479">
    <property type="term" value="P:endonucleolytic cleavage of tricistronic rRNA transcript (SSU-rRNA, 5.8S rRNA, LSU-rRNA)"/>
    <property type="evidence" value="ECO:0007669"/>
    <property type="project" value="TreeGrafter"/>
</dbReference>
<dbReference type="GO" id="GO:0005525">
    <property type="term" value="F:GTP binding"/>
    <property type="evidence" value="ECO:0007669"/>
    <property type="project" value="TreeGrafter"/>
</dbReference>
<feature type="compositionally biased region" description="Basic and acidic residues" evidence="2">
    <location>
        <begin position="340"/>
        <end position="355"/>
    </location>
</feature>
<sequence>MKFRPLTWRTTHPFVIVDRYEDITNPETLRTNSKCDRNVVLYGYVRGIPFHQFQPVHIPGCGDYKLKDISFLPDPCPLPEHMKKRALNAKERLTYAPLSGVGGVVYDKDAVYIDLGGSHHGNKNKNIANESEDEDDVFQPLLDLQKTTDEKQAQSQIQLFPQSKFIGNDDFNEEQGDNPEIFKDGSGRTVETVKDSTGRIRRRPIFSDGLEDEDSNDDDEESESDESMSDEEESEEDVSNEMEPPRKKTKSTSHVKEDTHKSSSGSDSEDYDLDADLKEVQKTQAVQDSQIESLLTNRTETSTPHRTPHLKNNSSSSVTAKLQGLLEKISTSTSQQLKTNDTHDMSDEKELSENKPDEDDSDEDDTDGDEDVKAQYRKMMLKQASSDFYKSQSTVSFLRKFIYTDLKEEEDSSSEEDDNNIGGLFYKVSQSKSSKHLSQTAMDEVDTSRYIPPALRDWSKDEVFNSIKDCFVTGEWKESENAQTLLKMDDDGDIFGDFEDLESGKKFTADSAEANKEEIDENIVPQHEDKEKSAKEKLIEKKRRLKEMFDAEYDEKGNGDHFDSLKAEMSQQAQLNRAEFEGLDDEARVQYEGYRPGMYVRMEFDKFPCEFITNFNASYPVIVGGLLENESNMGFIRIRIKLHRWYPKILKNRDPLILSLGWRRFQTLMYYAKREDNFRMRSLKYARKYMHVEAMCWGPITAINTGFVALQNITDRVPEFRIAANGVVLEADQSCKIVKKLKLMGTPEKILKKTAFIKDMFHSDTEIAKFEGAKIETQSGIRGIIKKFQGDRGHFRATFEDVIKMSDVIILKTWVPLEMAKHCFPVRTLLLPPSEKAAWQGMKTVAQVKKNKGIKNLANPDSLYTPITKRREYVPLPLKVPKELQKALPYSEKPKITPKAAKEQRVIVVKDPKEIEMDSFMKRLKTMMEDKIQKEEKEKEERRKKFQKDIDDREHMRQVREKRKKAAACRIKSKKYGKKDIV</sequence>
<dbReference type="AlphaFoldDB" id="A0AAW0V682"/>
<feature type="compositionally biased region" description="Acidic residues" evidence="2">
    <location>
        <begin position="356"/>
        <end position="370"/>
    </location>
</feature>
<dbReference type="GO" id="GO:0005634">
    <property type="term" value="C:nucleus"/>
    <property type="evidence" value="ECO:0007669"/>
    <property type="project" value="InterPro"/>
</dbReference>
<evidence type="ECO:0000313" key="5">
    <source>
        <dbReference type="EMBL" id="KAK8407450.1"/>
    </source>
</evidence>
<feature type="compositionally biased region" description="Polar residues" evidence="2">
    <location>
        <begin position="282"/>
        <end position="320"/>
    </location>
</feature>
<dbReference type="InterPro" id="IPR007034">
    <property type="entry name" value="BMS1_TSR1_C"/>
</dbReference>
<feature type="region of interest" description="Disordered" evidence="2">
    <location>
        <begin position="930"/>
        <end position="982"/>
    </location>
</feature>
<evidence type="ECO:0000259" key="4">
    <source>
        <dbReference type="SMART" id="SM01362"/>
    </source>
</evidence>
<feature type="domain" description="AARP2CN" evidence="3">
    <location>
        <begin position="1"/>
        <end position="76"/>
    </location>
</feature>
<evidence type="ECO:0008006" key="7">
    <source>
        <dbReference type="Google" id="ProtNLM"/>
    </source>
</evidence>
<dbReference type="SMART" id="SM01362">
    <property type="entry name" value="DUF663"/>
    <property type="match status" value="1"/>
</dbReference>
<gene>
    <name evidence="5" type="ORF">O3P69_002172</name>
</gene>
<organism evidence="5 6">
    <name type="scientific">Scylla paramamosain</name>
    <name type="common">Mud crab</name>
    <dbReference type="NCBI Taxonomy" id="85552"/>
    <lineage>
        <taxon>Eukaryota</taxon>
        <taxon>Metazoa</taxon>
        <taxon>Ecdysozoa</taxon>
        <taxon>Arthropoda</taxon>
        <taxon>Crustacea</taxon>
        <taxon>Multicrustacea</taxon>
        <taxon>Malacostraca</taxon>
        <taxon>Eumalacostraca</taxon>
        <taxon>Eucarida</taxon>
        <taxon>Decapoda</taxon>
        <taxon>Pleocyemata</taxon>
        <taxon>Brachyura</taxon>
        <taxon>Eubrachyura</taxon>
        <taxon>Portunoidea</taxon>
        <taxon>Portunidae</taxon>
        <taxon>Portuninae</taxon>
        <taxon>Scylla</taxon>
    </lineage>
</organism>
<feature type="domain" description="Ribosome biogenesis protein BMS1/TSR1 C-terminal" evidence="4">
    <location>
        <begin position="518"/>
        <end position="817"/>
    </location>
</feature>
<feature type="compositionally biased region" description="Basic and acidic residues" evidence="2">
    <location>
        <begin position="180"/>
        <end position="198"/>
    </location>
</feature>
<protein>
    <recommendedName>
        <fullName evidence="7">Ribosome biogenesis protein BMS1-like protein</fullName>
    </recommendedName>
</protein>
<dbReference type="GO" id="GO:0000462">
    <property type="term" value="P:maturation of SSU-rRNA from tricistronic rRNA transcript (SSU-rRNA, 5.8S rRNA, LSU-rRNA)"/>
    <property type="evidence" value="ECO:0007669"/>
    <property type="project" value="TreeGrafter"/>
</dbReference>
<dbReference type="InterPro" id="IPR012948">
    <property type="entry name" value="AARP2CN"/>
</dbReference>
<feature type="compositionally biased region" description="Basic and acidic residues" evidence="2">
    <location>
        <begin position="930"/>
        <end position="959"/>
    </location>
</feature>
<dbReference type="SMART" id="SM00785">
    <property type="entry name" value="AARP2CN"/>
    <property type="match status" value="1"/>
</dbReference>
<keyword evidence="1" id="KW-0175">Coiled coil</keyword>
<dbReference type="Proteomes" id="UP001487740">
    <property type="component" value="Unassembled WGS sequence"/>
</dbReference>
<dbReference type="EMBL" id="JARAKH010000001">
    <property type="protein sequence ID" value="KAK8407450.1"/>
    <property type="molecule type" value="Genomic_DNA"/>
</dbReference>
<dbReference type="GO" id="GO:0034511">
    <property type="term" value="F:U3 snoRNA binding"/>
    <property type="evidence" value="ECO:0007669"/>
    <property type="project" value="TreeGrafter"/>
</dbReference>
<comment type="caution">
    <text evidence="5">The sequence shown here is derived from an EMBL/GenBank/DDBJ whole genome shotgun (WGS) entry which is preliminary data.</text>
</comment>
<feature type="coiled-coil region" evidence="1">
    <location>
        <begin position="528"/>
        <end position="555"/>
    </location>
</feature>
<feature type="region of interest" description="Disordered" evidence="2">
    <location>
        <begin position="163"/>
        <end position="374"/>
    </location>
</feature>
<keyword evidence="6" id="KW-1185">Reference proteome</keyword>
<dbReference type="InterPro" id="IPR039761">
    <property type="entry name" value="Bms1/Tsr1"/>
</dbReference>
<dbReference type="PANTHER" id="PTHR12858:SF2">
    <property type="entry name" value="RIBOSOME BIOGENESIS PROTEIN BMS1 HOMOLOG"/>
    <property type="match status" value="1"/>
</dbReference>
<dbReference type="Pfam" id="PF04950">
    <property type="entry name" value="RIBIOP_C"/>
    <property type="match status" value="1"/>
</dbReference>
<accession>A0AAW0V682</accession>
<dbReference type="GO" id="GO:0030686">
    <property type="term" value="C:90S preribosome"/>
    <property type="evidence" value="ECO:0007669"/>
    <property type="project" value="TreeGrafter"/>
</dbReference>
<dbReference type="Pfam" id="PF08142">
    <property type="entry name" value="AARP2CN"/>
    <property type="match status" value="1"/>
</dbReference>